<organism evidence="1 2">
    <name type="scientific">Zarea fungicola</name>
    <dbReference type="NCBI Taxonomy" id="93591"/>
    <lineage>
        <taxon>Eukaryota</taxon>
        <taxon>Fungi</taxon>
        <taxon>Dikarya</taxon>
        <taxon>Ascomycota</taxon>
        <taxon>Pezizomycotina</taxon>
        <taxon>Sordariomycetes</taxon>
        <taxon>Hypocreomycetidae</taxon>
        <taxon>Hypocreales</taxon>
        <taxon>Cordycipitaceae</taxon>
        <taxon>Zarea</taxon>
    </lineage>
</organism>
<protein>
    <submittedName>
        <fullName evidence="1">Uncharacterized protein</fullName>
    </submittedName>
</protein>
<reference evidence="1" key="1">
    <citation type="submission" date="2022-08" db="EMBL/GenBank/DDBJ databases">
        <title>Genome Sequence of Lecanicillium fungicola.</title>
        <authorList>
            <person name="Buettner E."/>
        </authorList>
    </citation>
    <scope>NUCLEOTIDE SEQUENCE</scope>
    <source>
        <strain evidence="1">Babe33</strain>
    </source>
</reference>
<keyword evidence="2" id="KW-1185">Reference proteome</keyword>
<proteinExistence type="predicted"/>
<comment type="caution">
    <text evidence="1">The sequence shown here is derived from an EMBL/GenBank/DDBJ whole genome shotgun (WGS) entry which is preliminary data.</text>
</comment>
<dbReference type="Proteomes" id="UP001143910">
    <property type="component" value="Unassembled WGS sequence"/>
</dbReference>
<dbReference type="EMBL" id="JANJQO010000009">
    <property type="protein sequence ID" value="KAJ2984029.1"/>
    <property type="molecule type" value="Genomic_DNA"/>
</dbReference>
<accession>A0ACC1NY81</accession>
<evidence type="ECO:0000313" key="2">
    <source>
        <dbReference type="Proteomes" id="UP001143910"/>
    </source>
</evidence>
<name>A0ACC1NY81_9HYPO</name>
<evidence type="ECO:0000313" key="1">
    <source>
        <dbReference type="EMBL" id="KAJ2984029.1"/>
    </source>
</evidence>
<gene>
    <name evidence="1" type="ORF">NQ176_g253</name>
</gene>
<sequence>MPSMATIEDIEDAITQLKETGIYHVKNGDIGTAILGMEETGSQFSISEGGLTFYKRNVFANDIIRAILAKTLKQSYLGFYTKLKEDPGHIILLRKGGQSPDILCVLLWNKGSRVTYYPGSHLKPLDSYRGANRIWEVTSASLDNAGCQPQYIDFDDGGW</sequence>